<evidence type="ECO:0000256" key="6">
    <source>
        <dbReference type="SAM" id="Phobius"/>
    </source>
</evidence>
<evidence type="ECO:0000256" key="5">
    <source>
        <dbReference type="SAM" id="MobiDB-lite"/>
    </source>
</evidence>
<proteinExistence type="predicted"/>
<feature type="compositionally biased region" description="Low complexity" evidence="5">
    <location>
        <begin position="202"/>
        <end position="250"/>
    </location>
</feature>
<dbReference type="Pfam" id="PF04193">
    <property type="entry name" value="PQ-loop"/>
    <property type="match status" value="2"/>
</dbReference>
<feature type="transmembrane region" description="Helical" evidence="6">
    <location>
        <begin position="30"/>
        <end position="47"/>
    </location>
</feature>
<dbReference type="InterPro" id="IPR051415">
    <property type="entry name" value="LAAT-1"/>
</dbReference>
<evidence type="ECO:0000256" key="3">
    <source>
        <dbReference type="ARBA" id="ARBA00022989"/>
    </source>
</evidence>
<feature type="region of interest" description="Disordered" evidence="5">
    <location>
        <begin position="202"/>
        <end position="265"/>
    </location>
</feature>
<dbReference type="Gene3D" id="1.20.1280.290">
    <property type="match status" value="2"/>
</dbReference>
<organism evidence="7 10">
    <name type="scientific">Cafeteria roenbergensis</name>
    <name type="common">Marine flagellate</name>
    <dbReference type="NCBI Taxonomy" id="33653"/>
    <lineage>
        <taxon>Eukaryota</taxon>
        <taxon>Sar</taxon>
        <taxon>Stramenopiles</taxon>
        <taxon>Bigyra</taxon>
        <taxon>Opalozoa</taxon>
        <taxon>Bicosoecida</taxon>
        <taxon>Cafeteriaceae</taxon>
        <taxon>Cafeteria</taxon>
    </lineage>
</organism>
<evidence type="ECO:0000313" key="10">
    <source>
        <dbReference type="Proteomes" id="UP000325113"/>
    </source>
</evidence>
<dbReference type="SMART" id="SM00679">
    <property type="entry name" value="CTNS"/>
    <property type="match status" value="2"/>
</dbReference>
<dbReference type="FunFam" id="1.20.1280.290:FF:000009">
    <property type="entry name" value="PQ loop repeat family protein"/>
    <property type="match status" value="1"/>
</dbReference>
<dbReference type="AlphaFoldDB" id="A0A5A8C8E4"/>
<comment type="caution">
    <text evidence="7">The sequence shown here is derived from an EMBL/GenBank/DDBJ whole genome shotgun (WGS) entry which is preliminary data.</text>
</comment>
<dbReference type="Proteomes" id="UP000324907">
    <property type="component" value="Unassembled WGS sequence"/>
</dbReference>
<gene>
    <name evidence="8" type="ORF">FNF28_06938</name>
    <name evidence="7" type="ORF">FNF31_07315</name>
</gene>
<dbReference type="EMBL" id="VLTL01000198">
    <property type="protein sequence ID" value="KAA0153503.1"/>
    <property type="molecule type" value="Genomic_DNA"/>
</dbReference>
<feature type="compositionally biased region" description="Gly residues" evidence="5">
    <location>
        <begin position="138"/>
        <end position="153"/>
    </location>
</feature>
<sequence length="560" mass="58097">MPSCHCLYPNYVPWVYETFSDCIYTTTDQVAFYFGLSSMAFWLVCQLPQFIKNCRRKSAEALSLCFLVEWLGGDILNFTGSVLTGMLPTQVWLAGWFVVMDVFILGQYIYLYLLNRGRPKDAAIVDSDSDAEITEPLTGGGGGGGGGGSGAGRGGKRSGTVPGTINAATAKYGSVATTLATRTSALEADSSAADAAAAEAAASRPGASALPRGAGRARTTATGSAADSAAAQAPARRSAVQAAAASTSAGGDDDDAPPPAPRRNASLACGRGAPALSALSVACVAMCVALPAATRPDGYWSGRATTHAGSAVRRSAGWHIAHGIMSAAGATDGSAGSFDDREVLFAGSAGASYGAGYGDVSGESRARRLEIHSCVSNTNATAEDRTLGVVGDVFGWISSALYLTSRLPQVYKNYQRGSVEGLSWLMFLCAFLGNTTALIGILPRMSTQEDWASEAPFLPGMMGTIVLDFTIMFQWFWYTARATRRRAERKQLRDAAKRAAGGDGSRGGGAEGGVLGAPTGAEAALLLDTPDLISANARRGLYDMVESPPPPRSLPAPVEV</sequence>
<dbReference type="PANTHER" id="PTHR16201:SF34">
    <property type="entry name" value="LYSOSOMAL AMINO ACID TRANSPORTER 1"/>
    <property type="match status" value="1"/>
</dbReference>
<dbReference type="GO" id="GO:0015174">
    <property type="term" value="F:basic amino acid transmembrane transporter activity"/>
    <property type="evidence" value="ECO:0007669"/>
    <property type="project" value="TreeGrafter"/>
</dbReference>
<keyword evidence="4 6" id="KW-0472">Membrane</keyword>
<evidence type="ECO:0000313" key="8">
    <source>
        <dbReference type="EMBL" id="KAA0153503.1"/>
    </source>
</evidence>
<dbReference type="InterPro" id="IPR006603">
    <property type="entry name" value="PQ-loop_rpt"/>
</dbReference>
<evidence type="ECO:0000256" key="4">
    <source>
        <dbReference type="ARBA" id="ARBA00023136"/>
    </source>
</evidence>
<feature type="region of interest" description="Disordered" evidence="5">
    <location>
        <begin position="134"/>
        <end position="162"/>
    </location>
</feature>
<dbReference type="PANTHER" id="PTHR16201">
    <property type="entry name" value="SEVEN TRANSMEMBRANE PROTEIN 1-RELATED"/>
    <property type="match status" value="1"/>
</dbReference>
<evidence type="ECO:0000256" key="1">
    <source>
        <dbReference type="ARBA" id="ARBA00004141"/>
    </source>
</evidence>
<dbReference type="GO" id="GO:0098852">
    <property type="term" value="C:lytic vacuole membrane"/>
    <property type="evidence" value="ECO:0007669"/>
    <property type="project" value="UniProtKB-ARBA"/>
</dbReference>
<protein>
    <submittedName>
        <fullName evidence="7">Uncharacterized protein</fullName>
    </submittedName>
</protein>
<keyword evidence="2 6" id="KW-0812">Transmembrane</keyword>
<comment type="subcellular location">
    <subcellularLocation>
        <location evidence="1">Membrane</location>
        <topology evidence="1">Multi-pass membrane protein</topology>
    </subcellularLocation>
</comment>
<evidence type="ECO:0000313" key="9">
    <source>
        <dbReference type="Proteomes" id="UP000324907"/>
    </source>
</evidence>
<dbReference type="EMBL" id="VLTM01000142">
    <property type="protein sequence ID" value="KAA0148849.1"/>
    <property type="molecule type" value="Genomic_DNA"/>
</dbReference>
<feature type="compositionally biased region" description="Gly residues" evidence="5">
    <location>
        <begin position="501"/>
        <end position="514"/>
    </location>
</feature>
<feature type="transmembrane region" description="Helical" evidence="6">
    <location>
        <begin position="462"/>
        <end position="480"/>
    </location>
</feature>
<feature type="transmembrane region" description="Helical" evidence="6">
    <location>
        <begin position="91"/>
        <end position="113"/>
    </location>
</feature>
<dbReference type="Proteomes" id="UP000325113">
    <property type="component" value="Unassembled WGS sequence"/>
</dbReference>
<feature type="region of interest" description="Disordered" evidence="5">
    <location>
        <begin position="493"/>
        <end position="514"/>
    </location>
</feature>
<evidence type="ECO:0000256" key="2">
    <source>
        <dbReference type="ARBA" id="ARBA00022692"/>
    </source>
</evidence>
<name>A0A5A8C8E4_CAFRO</name>
<reference evidence="9 10" key="1">
    <citation type="submission" date="2019-07" db="EMBL/GenBank/DDBJ databases">
        <title>Genomes of Cafeteria roenbergensis.</title>
        <authorList>
            <person name="Fischer M.G."/>
            <person name="Hackl T."/>
            <person name="Roman M."/>
        </authorList>
    </citation>
    <scope>NUCLEOTIDE SEQUENCE [LARGE SCALE GENOMIC DNA]</scope>
    <source>
        <strain evidence="7 10">Cflag</strain>
        <strain evidence="8 9">RCC970-E3</strain>
    </source>
</reference>
<feature type="transmembrane region" description="Helical" evidence="6">
    <location>
        <begin position="59"/>
        <end position="79"/>
    </location>
</feature>
<evidence type="ECO:0000313" key="7">
    <source>
        <dbReference type="EMBL" id="KAA0148849.1"/>
    </source>
</evidence>
<accession>A0A5A8C8E4</accession>
<keyword evidence="3 6" id="KW-1133">Transmembrane helix</keyword>
<feature type="transmembrane region" description="Helical" evidence="6">
    <location>
        <begin position="422"/>
        <end position="442"/>
    </location>
</feature>